<accession>A0A1U7ITI7</accession>
<comment type="caution">
    <text evidence="3">The sequence shown here is derived from an EMBL/GenBank/DDBJ whole genome shotgun (WGS) entry which is preliminary data.</text>
</comment>
<dbReference type="GO" id="GO:0016037">
    <property type="term" value="P:light absorption"/>
    <property type="evidence" value="ECO:0007669"/>
    <property type="project" value="UniProtKB-UniRule"/>
</dbReference>
<evidence type="ECO:0000313" key="4">
    <source>
        <dbReference type="Proteomes" id="UP000185860"/>
    </source>
</evidence>
<keyword evidence="1" id="KW-0042">Antenna complex</keyword>
<dbReference type="InterPro" id="IPR015233">
    <property type="entry name" value="Orange_carotenoid-bd_N"/>
</dbReference>
<keyword evidence="1" id="KW-0605">Phycobilisome</keyword>
<sequence length="159" mass="17287">MTVSNLNAYDQGKQALKNLNVDDQLGLLWFVYTKLGNSITPAAPGASGSEIAQGLFNQVKALPHQEQLQAMRDIAAKANTQISREYGSLSPETKLAFWYFLAQGMETKTIIPVPSDYKLPQAGKDLLTKIEGLSFQEQIDFLRGAVLPMGAEPASGSQI</sequence>
<dbReference type="RefSeq" id="WP_073591510.1">
    <property type="nucleotide sequence ID" value="NZ_MRCE01000001.1"/>
</dbReference>
<dbReference type="PROSITE" id="PS51773">
    <property type="entry name" value="OCP_N"/>
    <property type="match status" value="1"/>
</dbReference>
<dbReference type="GO" id="GO:0031404">
    <property type="term" value="F:chloride ion binding"/>
    <property type="evidence" value="ECO:0007669"/>
    <property type="project" value="InterPro"/>
</dbReference>
<dbReference type="AlphaFoldDB" id="A0A1U7ITI7"/>
<evidence type="ECO:0000313" key="3">
    <source>
        <dbReference type="EMBL" id="OKH40836.1"/>
    </source>
</evidence>
<reference evidence="3 4" key="1">
    <citation type="submission" date="2016-11" db="EMBL/GenBank/DDBJ databases">
        <title>Draft Genome Sequences of Nine Cyanobacterial Strains from Diverse Habitats.</title>
        <authorList>
            <person name="Zhu T."/>
            <person name="Hou S."/>
            <person name="Lu X."/>
            <person name="Hess W.R."/>
        </authorList>
    </citation>
    <scope>NUCLEOTIDE SEQUENCE [LARGE SCALE GENOMIC DNA]</scope>
    <source>
        <strain evidence="3 4">IAM M-71</strain>
    </source>
</reference>
<evidence type="ECO:0000259" key="2">
    <source>
        <dbReference type="PROSITE" id="PS51773"/>
    </source>
</evidence>
<keyword evidence="1" id="KW-0793">Thylakoid</keyword>
<dbReference type="Proteomes" id="UP000185860">
    <property type="component" value="Unassembled WGS sequence"/>
</dbReference>
<dbReference type="STRING" id="454136.NIES2119_00545"/>
<dbReference type="Gene3D" id="1.10.2090.10">
    <property type="entry name" value="Orange carotenoid-binding protein, N-terminal domain"/>
    <property type="match status" value="1"/>
</dbReference>
<gene>
    <name evidence="3" type="ORF">NIES2119_00545</name>
</gene>
<evidence type="ECO:0000256" key="1">
    <source>
        <dbReference type="PROSITE-ProRule" id="PRU01109"/>
    </source>
</evidence>
<comment type="similarity">
    <text evidence="1">Belongs to the orange carotenoid-binding protein family.</text>
</comment>
<dbReference type="InterPro" id="IPR036917">
    <property type="entry name" value="Orange_carotenoid-bd_N_sf"/>
</dbReference>
<keyword evidence="1" id="KW-0157">Chromophore</keyword>
<dbReference type="GO" id="GO:0030089">
    <property type="term" value="C:phycobilisome"/>
    <property type="evidence" value="ECO:0007669"/>
    <property type="project" value="UniProtKB-UniRule"/>
</dbReference>
<proteinExistence type="inferred from homology"/>
<dbReference type="EMBL" id="MRCE01000001">
    <property type="protein sequence ID" value="OKH40836.1"/>
    <property type="molecule type" value="Genomic_DNA"/>
</dbReference>
<name>A0A1U7ITI7_9CYAN</name>
<feature type="domain" description="OCP N-terminal" evidence="2">
    <location>
        <begin position="6"/>
        <end position="157"/>
    </location>
</feature>
<dbReference type="OrthoDB" id="511607at2"/>
<dbReference type="SUPFAM" id="SSF81930">
    <property type="entry name" value="Orange carotenoid protein, N-terminal domain"/>
    <property type="match status" value="1"/>
</dbReference>
<organism evidence="3 4">
    <name type="scientific">[Phormidium ambiguum] IAM M-71</name>
    <dbReference type="NCBI Taxonomy" id="454136"/>
    <lineage>
        <taxon>Bacteria</taxon>
        <taxon>Bacillati</taxon>
        <taxon>Cyanobacteriota</taxon>
        <taxon>Cyanophyceae</taxon>
        <taxon>Oscillatoriophycideae</taxon>
        <taxon>Aerosakkonematales</taxon>
        <taxon>Aerosakkonemataceae</taxon>
        <taxon>Floridanema</taxon>
    </lineage>
</organism>
<dbReference type="Pfam" id="PF09150">
    <property type="entry name" value="Carot_N"/>
    <property type="match status" value="1"/>
</dbReference>
<keyword evidence="1" id="KW-0472">Membrane</keyword>
<protein>
    <submittedName>
        <fullName evidence="3">Orange carotenoid protein</fullName>
    </submittedName>
</protein>